<accession>A0A0R3S4T6</accession>
<sequence length="116" mass="13591">LKLEKNFSCFQDETYRPIRGLYPSSEIKSVFCKISLTDPLPTISMKNFKPTTEKPKIRKYLTQELQLIDAQNAFALLISFPKQKIMLHLSNRKKNKLEICIGICLFEYYVFGAREH</sequence>
<dbReference type="WBParaSite" id="EEL_0000980501-mRNA-1">
    <property type="protein sequence ID" value="EEL_0000980501-mRNA-1"/>
    <property type="gene ID" value="EEL_0000980501"/>
</dbReference>
<evidence type="ECO:0000313" key="1">
    <source>
        <dbReference type="Proteomes" id="UP000050640"/>
    </source>
</evidence>
<dbReference type="AlphaFoldDB" id="A0A0R3S4T6"/>
<name>A0A0R3S4T6_9BILA</name>
<reference evidence="2" key="1">
    <citation type="submission" date="2017-02" db="UniProtKB">
        <authorList>
            <consortium name="WormBaseParasite"/>
        </authorList>
    </citation>
    <scope>IDENTIFICATION</scope>
</reference>
<keyword evidence="1" id="KW-1185">Reference proteome</keyword>
<organism evidence="1 2">
    <name type="scientific">Elaeophora elaphi</name>
    <dbReference type="NCBI Taxonomy" id="1147741"/>
    <lineage>
        <taxon>Eukaryota</taxon>
        <taxon>Metazoa</taxon>
        <taxon>Ecdysozoa</taxon>
        <taxon>Nematoda</taxon>
        <taxon>Chromadorea</taxon>
        <taxon>Rhabditida</taxon>
        <taxon>Spirurina</taxon>
        <taxon>Spiruromorpha</taxon>
        <taxon>Filarioidea</taxon>
        <taxon>Onchocercidae</taxon>
        <taxon>Elaeophora</taxon>
    </lineage>
</organism>
<protein>
    <submittedName>
        <fullName evidence="2">Reverse transcriptase domain-containing protein</fullName>
    </submittedName>
</protein>
<dbReference type="Proteomes" id="UP000050640">
    <property type="component" value="Unplaced"/>
</dbReference>
<proteinExistence type="predicted"/>
<evidence type="ECO:0000313" key="2">
    <source>
        <dbReference type="WBParaSite" id="EEL_0000980501-mRNA-1"/>
    </source>
</evidence>